<evidence type="ECO:0000256" key="4">
    <source>
        <dbReference type="ARBA" id="ARBA00022833"/>
    </source>
</evidence>
<dbReference type="GO" id="GO:0008360">
    <property type="term" value="P:regulation of cell shape"/>
    <property type="evidence" value="ECO:0007669"/>
    <property type="project" value="UniProtKB-UniRule"/>
</dbReference>
<dbReference type="GO" id="GO:0046872">
    <property type="term" value="F:metal ion binding"/>
    <property type="evidence" value="ECO:0007669"/>
    <property type="project" value="UniProtKB-KW"/>
</dbReference>
<keyword evidence="3" id="KW-0378">Hydrolase</keyword>
<dbReference type="PROSITE" id="PS52029">
    <property type="entry name" value="LD_TPASE"/>
    <property type="match status" value="1"/>
</dbReference>
<comment type="pathway">
    <text evidence="5">Cell wall biogenesis; peptidoglycan biosynthesis.</text>
</comment>
<keyword evidence="2" id="KW-0479">Metal-binding</keyword>
<dbReference type="GO" id="GO:0016788">
    <property type="term" value="F:hydrolase activity, acting on ester bonds"/>
    <property type="evidence" value="ECO:0007669"/>
    <property type="project" value="InterPro"/>
</dbReference>
<dbReference type="AlphaFoldDB" id="A0A7X3MSC9"/>
<organism evidence="7 8">
    <name type="scientific">Microvirga makkahensis</name>
    <dbReference type="NCBI Taxonomy" id="1128670"/>
    <lineage>
        <taxon>Bacteria</taxon>
        <taxon>Pseudomonadati</taxon>
        <taxon>Pseudomonadota</taxon>
        <taxon>Alphaproteobacteria</taxon>
        <taxon>Hyphomicrobiales</taxon>
        <taxon>Methylobacteriaceae</taxon>
        <taxon>Microvirga</taxon>
    </lineage>
</organism>
<accession>A0A7X3MSC9</accession>
<dbReference type="CDD" id="cd16913">
    <property type="entry name" value="YkuD_like"/>
    <property type="match status" value="1"/>
</dbReference>
<keyword evidence="5" id="KW-0573">Peptidoglycan synthesis</keyword>
<sequence>MTHVPKILVRVPRAEEAPPHLGKLVIDDWSVPCTVGAGGLIQASFKREGDRCTPIGVFPLRYGLFHPVALPDFPRDLAFPFVPLAEHMIWEEEGNDYNRLVLAEKDERPDERLARSRAEGLLDVIVPIGFNDAVAEFGRGSAIFIHAARADMSGTAGCIGIPQESMPELVRRLRPGMLIDIGYVDVDDREYLDPATPLETVRFTGLAPGPKLIVVGAVHGNEACGPQAILRAIDDCRMGRMLIRRGEVTLLPVANMKAYRQRTREGDRNLNRDLRDKTIPEDYEDRVGNRLCSLLREHDVLLDIHSFRGEGEPFVFAGPLDNTGPVEPFRHAGAEGEFAARLGTSIVIHGWLDVYDRFLKERERLGHFNKAGSEGVGTTEYMRFSGGYGVTLECGSHDDPQAVEVGYSAIVRALAHLGMIEASAPNATARIVIRVAEVLVCEAEGDRLRKRWKTGDMVDAGEVIACRANGEELKAPRDGFIIFPNHAAKPGDGLCYFGVVSERVLAG</sequence>
<dbReference type="PANTHER" id="PTHR37326:SF1">
    <property type="entry name" value="BLL3975 PROTEIN"/>
    <property type="match status" value="1"/>
</dbReference>
<feature type="active site" description="Nucleophile" evidence="5">
    <location>
        <position position="158"/>
    </location>
</feature>
<dbReference type="Pfam" id="PF03734">
    <property type="entry name" value="YkuD"/>
    <property type="match status" value="1"/>
</dbReference>
<evidence type="ECO:0000313" key="8">
    <source>
        <dbReference type="Proteomes" id="UP000436483"/>
    </source>
</evidence>
<dbReference type="InterPro" id="IPR005490">
    <property type="entry name" value="LD_TPept_cat_dom"/>
</dbReference>
<keyword evidence="4" id="KW-0862">Zinc</keyword>
<dbReference type="GO" id="GO:0009252">
    <property type="term" value="P:peptidoglycan biosynthetic process"/>
    <property type="evidence" value="ECO:0007669"/>
    <property type="project" value="UniProtKB-KW"/>
</dbReference>
<dbReference type="Gene3D" id="3.40.630.10">
    <property type="entry name" value="Zn peptidases"/>
    <property type="match status" value="1"/>
</dbReference>
<dbReference type="GO" id="GO:0071555">
    <property type="term" value="P:cell wall organization"/>
    <property type="evidence" value="ECO:0007669"/>
    <property type="project" value="UniProtKB-UniRule"/>
</dbReference>
<dbReference type="RefSeq" id="WP_160884703.1">
    <property type="nucleotide sequence ID" value="NZ_WURB01000007.1"/>
</dbReference>
<dbReference type="EMBL" id="WURB01000007">
    <property type="protein sequence ID" value="MXQ12115.1"/>
    <property type="molecule type" value="Genomic_DNA"/>
</dbReference>
<dbReference type="Pfam" id="PF24827">
    <property type="entry name" value="AstE_AspA_cat"/>
    <property type="match status" value="1"/>
</dbReference>
<name>A0A7X3MSC9_9HYPH</name>
<dbReference type="GO" id="GO:0016740">
    <property type="term" value="F:transferase activity"/>
    <property type="evidence" value="ECO:0007669"/>
    <property type="project" value="InterPro"/>
</dbReference>
<keyword evidence="8" id="KW-1185">Reference proteome</keyword>
<reference evidence="7 8" key="2">
    <citation type="submission" date="2020-01" db="EMBL/GenBank/DDBJ databases">
        <title>Microvirga sp. nov., an arsenate reduction bacterium isolated from Tibet hotspring sediments.</title>
        <authorList>
            <person name="Xian W.-D."/>
            <person name="Li W.-J."/>
        </authorList>
    </citation>
    <scope>NUCLEOTIDE SEQUENCE [LARGE SCALE GENOMIC DNA]</scope>
    <source>
        <strain evidence="7 8">KCTC 23863</strain>
    </source>
</reference>
<keyword evidence="5" id="KW-0961">Cell wall biogenesis/degradation</keyword>
<dbReference type="PANTHER" id="PTHR37326">
    <property type="entry name" value="BLL3975 PROTEIN"/>
    <property type="match status" value="1"/>
</dbReference>
<comment type="caution">
    <text evidence="7">The sequence shown here is derived from an EMBL/GenBank/DDBJ whole genome shotgun (WGS) entry which is preliminary data.</text>
</comment>
<evidence type="ECO:0000313" key="7">
    <source>
        <dbReference type="EMBL" id="MXQ12115.1"/>
    </source>
</evidence>
<reference evidence="7 8" key="1">
    <citation type="submission" date="2019-12" db="EMBL/GenBank/DDBJ databases">
        <authorList>
            <person name="Yuan C.-G."/>
        </authorList>
    </citation>
    <scope>NUCLEOTIDE SEQUENCE [LARGE SCALE GENOMIC DNA]</scope>
    <source>
        <strain evidence="7 8">KCTC 23863</strain>
    </source>
</reference>
<proteinExistence type="predicted"/>
<dbReference type="InterPro" id="IPR055438">
    <property type="entry name" value="AstE_AspA_cat"/>
</dbReference>
<dbReference type="OrthoDB" id="9804204at2"/>
<feature type="domain" description="L,D-TPase catalytic" evidence="6">
    <location>
        <begin position="5"/>
        <end position="182"/>
    </location>
</feature>
<feature type="active site" description="Proton donor/acceptor" evidence="5">
    <location>
        <position position="146"/>
    </location>
</feature>
<comment type="cofactor">
    <cofactor evidence="1">
        <name>Zn(2+)</name>
        <dbReference type="ChEBI" id="CHEBI:29105"/>
    </cofactor>
</comment>
<evidence type="ECO:0000256" key="3">
    <source>
        <dbReference type="ARBA" id="ARBA00022801"/>
    </source>
</evidence>
<gene>
    <name evidence="7" type="ORF">GR328_11680</name>
</gene>
<keyword evidence="5" id="KW-0133">Cell shape</keyword>
<evidence type="ECO:0000256" key="1">
    <source>
        <dbReference type="ARBA" id="ARBA00001947"/>
    </source>
</evidence>
<evidence type="ECO:0000256" key="2">
    <source>
        <dbReference type="ARBA" id="ARBA00022723"/>
    </source>
</evidence>
<dbReference type="SUPFAM" id="SSF53187">
    <property type="entry name" value="Zn-dependent exopeptidases"/>
    <property type="match status" value="1"/>
</dbReference>
<dbReference type="InterPro" id="IPR053138">
    <property type="entry name" value="N-alpha-Ac-DABA_deacetylase"/>
</dbReference>
<evidence type="ECO:0000256" key="5">
    <source>
        <dbReference type="PROSITE-ProRule" id="PRU01373"/>
    </source>
</evidence>
<protein>
    <submittedName>
        <fullName evidence="7">L,D-transpeptidase family protein</fullName>
    </submittedName>
</protein>
<dbReference type="Proteomes" id="UP000436483">
    <property type="component" value="Unassembled WGS sequence"/>
</dbReference>
<evidence type="ECO:0000259" key="6">
    <source>
        <dbReference type="PROSITE" id="PS52029"/>
    </source>
</evidence>